<sequence length="50" mass="5327">MKFHSLMAAALLCAASSSHAALIHQFNLDGSLQDSVGGAALLGFTRRRKR</sequence>
<proteinExistence type="predicted"/>
<keyword evidence="3" id="KW-1185">Reference proteome</keyword>
<keyword evidence="1" id="KW-0732">Signal</keyword>
<reference evidence="3" key="1">
    <citation type="submission" date="2016-10" db="EMBL/GenBank/DDBJ databases">
        <authorList>
            <person name="Varghese N."/>
            <person name="Submissions S."/>
        </authorList>
    </citation>
    <scope>NUCLEOTIDE SEQUENCE [LARGE SCALE GENOMIC DNA]</scope>
    <source>
        <strain evidence="3">CGMCC 1.12041</strain>
    </source>
</reference>
<dbReference type="Proteomes" id="UP000198639">
    <property type="component" value="Unassembled WGS sequence"/>
</dbReference>
<accession>A0A1I1V3I2</accession>
<name>A0A1I1V3I2_9BURK</name>
<dbReference type="STRING" id="1164594.SAMN05216204_13621"/>
<evidence type="ECO:0000313" key="2">
    <source>
        <dbReference type="EMBL" id="SFD75643.1"/>
    </source>
</evidence>
<evidence type="ECO:0000313" key="3">
    <source>
        <dbReference type="Proteomes" id="UP000198639"/>
    </source>
</evidence>
<feature type="signal peptide" evidence="1">
    <location>
        <begin position="1"/>
        <end position="20"/>
    </location>
</feature>
<evidence type="ECO:0000256" key="1">
    <source>
        <dbReference type="SAM" id="SignalP"/>
    </source>
</evidence>
<gene>
    <name evidence="2" type="ORF">SAMN05216204_13621</name>
</gene>
<dbReference type="EMBL" id="FOLD01000036">
    <property type="protein sequence ID" value="SFD75643.1"/>
    <property type="molecule type" value="Genomic_DNA"/>
</dbReference>
<feature type="chain" id="PRO_5011566338" evidence="1">
    <location>
        <begin position="21"/>
        <end position="50"/>
    </location>
</feature>
<organism evidence="2 3">
    <name type="scientific">Massilia yuzhufengensis</name>
    <dbReference type="NCBI Taxonomy" id="1164594"/>
    <lineage>
        <taxon>Bacteria</taxon>
        <taxon>Pseudomonadati</taxon>
        <taxon>Pseudomonadota</taxon>
        <taxon>Betaproteobacteria</taxon>
        <taxon>Burkholderiales</taxon>
        <taxon>Oxalobacteraceae</taxon>
        <taxon>Telluria group</taxon>
        <taxon>Massilia</taxon>
    </lineage>
</organism>
<dbReference type="AlphaFoldDB" id="A0A1I1V3I2"/>
<dbReference type="RefSeq" id="WP_177207858.1">
    <property type="nucleotide sequence ID" value="NZ_FOLD01000036.1"/>
</dbReference>
<protein>
    <submittedName>
        <fullName evidence="2">Uncharacterized protein</fullName>
    </submittedName>
</protein>